<sequence>MPSPSGSGYLVAYADGTARPGVYSLSFTKGHTAAGCALVRVGADGEVDLYNAATVPVNVYADLVGDYDVFPAAS</sequence>
<accession>A0AB39QR22</accession>
<reference evidence="1" key="1">
    <citation type="submission" date="2024-07" db="EMBL/GenBank/DDBJ databases">
        <authorList>
            <person name="Yu S.T."/>
        </authorList>
    </citation>
    <scope>NUCLEOTIDE SEQUENCE</scope>
    <source>
        <strain evidence="1">R39</strain>
    </source>
</reference>
<proteinExistence type="predicted"/>
<name>A0AB39QR22_9ACTN</name>
<dbReference type="RefSeq" id="WP_369223629.1">
    <property type="nucleotide sequence ID" value="NZ_CP163441.1"/>
</dbReference>
<evidence type="ECO:0000313" key="1">
    <source>
        <dbReference type="EMBL" id="XDQ44796.1"/>
    </source>
</evidence>
<protein>
    <submittedName>
        <fullName evidence="1">Uncharacterized protein</fullName>
    </submittedName>
</protein>
<organism evidence="1">
    <name type="scientific">Streptomyces sp. R39</name>
    <dbReference type="NCBI Taxonomy" id="3238631"/>
    <lineage>
        <taxon>Bacteria</taxon>
        <taxon>Bacillati</taxon>
        <taxon>Actinomycetota</taxon>
        <taxon>Actinomycetes</taxon>
        <taxon>Kitasatosporales</taxon>
        <taxon>Streptomycetaceae</taxon>
        <taxon>Streptomyces</taxon>
    </lineage>
</organism>
<dbReference type="AlphaFoldDB" id="A0AB39QR22"/>
<dbReference type="EMBL" id="CP163441">
    <property type="protein sequence ID" value="XDQ44796.1"/>
    <property type="molecule type" value="Genomic_DNA"/>
</dbReference>
<gene>
    <name evidence="1" type="ORF">AB5J52_22390</name>
</gene>